<organism evidence="1">
    <name type="scientific">marine sediment metagenome</name>
    <dbReference type="NCBI Taxonomy" id="412755"/>
    <lineage>
        <taxon>unclassified sequences</taxon>
        <taxon>metagenomes</taxon>
        <taxon>ecological metagenomes</taxon>
    </lineage>
</organism>
<dbReference type="Gene3D" id="1.25.40.10">
    <property type="entry name" value="Tetratricopeptide repeat domain"/>
    <property type="match status" value="1"/>
</dbReference>
<dbReference type="EMBL" id="BART01007697">
    <property type="protein sequence ID" value="GAG61942.1"/>
    <property type="molecule type" value="Genomic_DNA"/>
</dbReference>
<feature type="non-terminal residue" evidence="1">
    <location>
        <position position="1"/>
    </location>
</feature>
<name>X0ZVH8_9ZZZZ</name>
<protein>
    <recommendedName>
        <fullName evidence="2">MalT-like TPR region domain-containing protein</fullName>
    </recommendedName>
</protein>
<sequence length="190" mass="22384">LNLEQKGHFYFLKDLILIHQNKIKELIYLGEQVYKESEKLNEHLQSFDGLYLILIGLCLAFKFDEAFKRIQKAEVLLGLISNRSKTILIQREVRLSSIKAWINLEIGNVDLAEKCLERSLGLDKELGNTFEIVWVYTLMSRIMFRGKSRYNLAIEYSKKAISRAKEIKFNHFWIALNYNYLGVYHPPHRS</sequence>
<dbReference type="AlphaFoldDB" id="X0ZVH8"/>
<dbReference type="SUPFAM" id="SSF48452">
    <property type="entry name" value="TPR-like"/>
    <property type="match status" value="1"/>
</dbReference>
<reference evidence="1" key="1">
    <citation type="journal article" date="2014" name="Front. Microbiol.">
        <title>High frequency of phylogenetically diverse reductive dehalogenase-homologous genes in deep subseafloor sedimentary metagenomes.</title>
        <authorList>
            <person name="Kawai M."/>
            <person name="Futagami T."/>
            <person name="Toyoda A."/>
            <person name="Takaki Y."/>
            <person name="Nishi S."/>
            <person name="Hori S."/>
            <person name="Arai W."/>
            <person name="Tsubouchi T."/>
            <person name="Morono Y."/>
            <person name="Uchiyama I."/>
            <person name="Ito T."/>
            <person name="Fujiyama A."/>
            <person name="Inagaki F."/>
            <person name="Takami H."/>
        </authorList>
    </citation>
    <scope>NUCLEOTIDE SEQUENCE</scope>
    <source>
        <strain evidence="1">Expedition CK06-06</strain>
    </source>
</reference>
<gene>
    <name evidence="1" type="ORF">S01H4_17469</name>
</gene>
<evidence type="ECO:0000313" key="1">
    <source>
        <dbReference type="EMBL" id="GAG61942.1"/>
    </source>
</evidence>
<evidence type="ECO:0008006" key="2">
    <source>
        <dbReference type="Google" id="ProtNLM"/>
    </source>
</evidence>
<proteinExistence type="predicted"/>
<comment type="caution">
    <text evidence="1">The sequence shown here is derived from an EMBL/GenBank/DDBJ whole genome shotgun (WGS) entry which is preliminary data.</text>
</comment>
<dbReference type="InterPro" id="IPR011990">
    <property type="entry name" value="TPR-like_helical_dom_sf"/>
</dbReference>
<accession>X0ZVH8</accession>